<dbReference type="WBParaSite" id="PSAMB.scaffold168size69872.g2896.t1">
    <property type="protein sequence ID" value="PSAMB.scaffold168size69872.g2896.t1"/>
    <property type="gene ID" value="PSAMB.scaffold168size69872.g2896"/>
</dbReference>
<evidence type="ECO:0000313" key="2">
    <source>
        <dbReference type="Proteomes" id="UP000887566"/>
    </source>
</evidence>
<feature type="compositionally biased region" description="Basic and acidic residues" evidence="1">
    <location>
        <begin position="30"/>
        <end position="44"/>
    </location>
</feature>
<feature type="compositionally biased region" description="Basic and acidic residues" evidence="1">
    <location>
        <begin position="330"/>
        <end position="355"/>
    </location>
</feature>
<evidence type="ECO:0000256" key="1">
    <source>
        <dbReference type="SAM" id="MobiDB-lite"/>
    </source>
</evidence>
<evidence type="ECO:0000313" key="3">
    <source>
        <dbReference type="WBParaSite" id="PSAMB.scaffold168size69872.g2896.t1"/>
    </source>
</evidence>
<accession>A0A914V9E2</accession>
<feature type="compositionally biased region" description="Polar residues" evidence="1">
    <location>
        <begin position="79"/>
        <end position="100"/>
    </location>
</feature>
<keyword evidence="2" id="KW-1185">Reference proteome</keyword>
<protein>
    <submittedName>
        <fullName evidence="3">Uncharacterized protein</fullName>
    </submittedName>
</protein>
<proteinExistence type="predicted"/>
<reference evidence="3" key="1">
    <citation type="submission" date="2022-11" db="UniProtKB">
        <authorList>
            <consortium name="WormBaseParasite"/>
        </authorList>
    </citation>
    <scope>IDENTIFICATION</scope>
</reference>
<feature type="compositionally biased region" description="Basic and acidic residues" evidence="1">
    <location>
        <begin position="101"/>
        <end position="123"/>
    </location>
</feature>
<feature type="compositionally biased region" description="Polar residues" evidence="1">
    <location>
        <begin position="167"/>
        <end position="188"/>
    </location>
</feature>
<feature type="compositionally biased region" description="Acidic residues" evidence="1">
    <location>
        <begin position="308"/>
        <end position="325"/>
    </location>
</feature>
<organism evidence="2 3">
    <name type="scientific">Plectus sambesii</name>
    <dbReference type="NCBI Taxonomy" id="2011161"/>
    <lineage>
        <taxon>Eukaryota</taxon>
        <taxon>Metazoa</taxon>
        <taxon>Ecdysozoa</taxon>
        <taxon>Nematoda</taxon>
        <taxon>Chromadorea</taxon>
        <taxon>Plectida</taxon>
        <taxon>Plectina</taxon>
        <taxon>Plectoidea</taxon>
        <taxon>Plectidae</taxon>
        <taxon>Plectus</taxon>
    </lineage>
</organism>
<dbReference type="AlphaFoldDB" id="A0A914V9E2"/>
<dbReference type="Proteomes" id="UP000887566">
    <property type="component" value="Unplaced"/>
</dbReference>
<feature type="compositionally biased region" description="Basic and acidic residues" evidence="1">
    <location>
        <begin position="280"/>
        <end position="291"/>
    </location>
</feature>
<sequence length="425" mass="47472">MAEPNGNPDREAELDRKIAEIRRKNEELIRRKQEIENDRVEASKVEGGAVSLSGSGSPDRDDYRTPTTNVRGRLGKVGGQNSENGSTATDSHLVSQQQQNKSERPKYENRRQDREKPDKERSQWGKNSPVKGQREWDAGKPNFNAPVQHRRSSEEDRKGGQGKGSPKNGSSTSPTANQKANRPTNQNFERWPRQKSVPEDSELSDQKRTVVASGDQIIISVATPEKSTAGSPASKSVKSRLGPRVQPSQPTAGSKSKPERVKQNQSRVEQNIQLHVLPLDADHKVAPEKKQPFNTNVPSETISKSDNITEDSGEWEDVEEEESNNNEELSPDKCDKNGDSDSESKEAGTRKIRTDTFDRIQQEMIDKLTENVDAVEALMDESDDDIDALLAGKQLFFSRRFDRERQAESDVAECVGDMVKRVSLD</sequence>
<feature type="compositionally biased region" description="Polar residues" evidence="1">
    <location>
        <begin position="225"/>
        <end position="236"/>
    </location>
</feature>
<feature type="compositionally biased region" description="Basic and acidic residues" evidence="1">
    <location>
        <begin position="190"/>
        <end position="208"/>
    </location>
</feature>
<name>A0A914V9E2_9BILA</name>
<feature type="compositionally biased region" description="Polar residues" evidence="1">
    <location>
        <begin position="263"/>
        <end position="273"/>
    </location>
</feature>
<feature type="region of interest" description="Disordered" evidence="1">
    <location>
        <begin position="30"/>
        <end position="355"/>
    </location>
</feature>
<feature type="compositionally biased region" description="Polar residues" evidence="1">
    <location>
        <begin position="292"/>
        <end position="306"/>
    </location>
</feature>